<dbReference type="SUPFAM" id="SSF51735">
    <property type="entry name" value="NAD(P)-binding Rossmann-fold domains"/>
    <property type="match status" value="1"/>
</dbReference>
<keyword evidence="2" id="KW-1185">Reference proteome</keyword>
<dbReference type="EMBL" id="JAGINU010000001">
    <property type="protein sequence ID" value="MBP2364325.1"/>
    <property type="molecule type" value="Genomic_DNA"/>
</dbReference>
<dbReference type="PANTHER" id="PTHR44147">
    <property type="entry name" value="DEHYDROGENASE/REDUCTASE SDR FAMILY MEMBER 1"/>
    <property type="match status" value="1"/>
</dbReference>
<gene>
    <name evidence="1" type="ORF">JOF36_000021</name>
</gene>
<sequence length="287" mass="30223">MSDTAPVAVVTGSSRGVGRGVASALGTHGYTVYITGRTDRTDASGRPGSLQETADVVTEAGGRGVAIRVDHRDDEAVAALFDQVRREAGRLDVLVNNAALVHDELQTHVPFWDKPLFAGVDLLDVGVRSSYVAAYYAAPLLVGTTGSLLVFTSAPGAVHYQFGAAYGAHKASLDKFATDMAVDFEPFGVTSVSLWLGAVLTDRVQAIIDAGGPHAAQLQQIGETPEFAGHVIAALHADPALLEQSGRTLIAAEVAAGYDITDRDGRRPPSFRDLMKVEPAQYRGRLG</sequence>
<reference evidence="1 2" key="1">
    <citation type="submission" date="2021-03" db="EMBL/GenBank/DDBJ databases">
        <title>Sequencing the genomes of 1000 actinobacteria strains.</title>
        <authorList>
            <person name="Klenk H.-P."/>
        </authorList>
    </citation>
    <scope>NUCLEOTIDE SEQUENCE [LARGE SCALE GENOMIC DNA]</scope>
    <source>
        <strain evidence="1 2">DSM 45256</strain>
    </source>
</reference>
<protein>
    <submittedName>
        <fullName evidence="1">NAD(P)-dependent dehydrogenase (Short-subunit alcohol dehydrogenase family)</fullName>
    </submittedName>
</protein>
<dbReference type="PRINTS" id="PR00081">
    <property type="entry name" value="GDHRDH"/>
</dbReference>
<dbReference type="InterPro" id="IPR036291">
    <property type="entry name" value="NAD(P)-bd_dom_sf"/>
</dbReference>
<organism evidence="1 2">
    <name type="scientific">Pseudonocardia parietis</name>
    <dbReference type="NCBI Taxonomy" id="570936"/>
    <lineage>
        <taxon>Bacteria</taxon>
        <taxon>Bacillati</taxon>
        <taxon>Actinomycetota</taxon>
        <taxon>Actinomycetes</taxon>
        <taxon>Pseudonocardiales</taxon>
        <taxon>Pseudonocardiaceae</taxon>
        <taxon>Pseudonocardia</taxon>
    </lineage>
</organism>
<dbReference type="Pfam" id="PF00106">
    <property type="entry name" value="adh_short"/>
    <property type="match status" value="1"/>
</dbReference>
<accession>A0ABS4VK77</accession>
<evidence type="ECO:0000313" key="2">
    <source>
        <dbReference type="Proteomes" id="UP001519295"/>
    </source>
</evidence>
<dbReference type="RefSeq" id="WP_210024396.1">
    <property type="nucleotide sequence ID" value="NZ_JAGINU010000001.1"/>
</dbReference>
<proteinExistence type="predicted"/>
<dbReference type="Proteomes" id="UP001519295">
    <property type="component" value="Unassembled WGS sequence"/>
</dbReference>
<dbReference type="Gene3D" id="3.40.50.720">
    <property type="entry name" value="NAD(P)-binding Rossmann-like Domain"/>
    <property type="match status" value="1"/>
</dbReference>
<name>A0ABS4VK77_9PSEU</name>
<evidence type="ECO:0000313" key="1">
    <source>
        <dbReference type="EMBL" id="MBP2364325.1"/>
    </source>
</evidence>
<comment type="caution">
    <text evidence="1">The sequence shown here is derived from an EMBL/GenBank/DDBJ whole genome shotgun (WGS) entry which is preliminary data.</text>
</comment>
<dbReference type="PANTHER" id="PTHR44147:SF2">
    <property type="entry name" value="DEHYDROGENASE_REDUCTASE SDR FAMILY MEMBER 1"/>
    <property type="match status" value="1"/>
</dbReference>
<dbReference type="InterPro" id="IPR002347">
    <property type="entry name" value="SDR_fam"/>
</dbReference>